<comment type="caution">
    <text evidence="2">The sequence shown here is derived from an EMBL/GenBank/DDBJ whole genome shotgun (WGS) entry which is preliminary data.</text>
</comment>
<name>A0ABT2QIR6_9EURY</name>
<keyword evidence="3" id="KW-1185">Reference proteome</keyword>
<sequence>MNPTYHADDDRPELTVVDPVQNTRYPLKTTDPVEPVPTDPDCFYFPVESAVAFTTEKLVLPYVVPTVVRDQEGLMLLETEHYAYETLPEGEYILELMAPIRLSVRVRGAVTIASSDERLAIAFGESTRVRLGARSLHERPAGTVTTTGEPDDLARAVSTFGSALKTLSCERSLPTFRGHPPRLELGDELRIPEGLEPPESGVTIVVPPERTAVYAVSSLAYYLGATVVTGATPRIETDRGFEYSLGEAGVAFERSVERVLKHVFFLDCLTRTEGLYRIDLYERQQVDDRLNVAFDELYDEPLAEQLETYLSIPFEAIADLQPAWQLATHVTPERENATVLPFLADDLSIVATAPDSTPEIEGTGDDSEEKPDPDPDLDSDSESTSADDIALAIDGFTRSTAETNGDRRNRLSIDAFVSPPDLDAFEQAWLGDGIPIGANKLVPDAFENGLERSPSGDDVEITIVCNDDRMLDELDGTLYGDREELPFDVSVHRDCSVATLRSLIAAETDFFHYVGHVEDGAFVCHDGVLETESLVDVGVETFLLNGCQSYELGIALLEAGSTGGIVTVSDVGNPDAVAVGRLIARLLNTGFTLRSAVDVARSYRLVGNQYVVVGDGGSSVTQSGGGVPNICRIEAVTEDGRGPRDDGEGHRCETSGEVEAENEQTDADANVKTDTNADADVDANANTNTNPDVNANSTPIESPIGRYRIQIRLYHSSNTGVGALYIPYIDGIDQYFLVGGELPLLELSGYALTRFFQLEEIPVEWNGEHYWSSDAQFENL</sequence>
<organism evidence="2 3">
    <name type="scientific">Natronoglomus mannanivorans</name>
    <dbReference type="NCBI Taxonomy" id="2979990"/>
    <lineage>
        <taxon>Archaea</taxon>
        <taxon>Methanobacteriati</taxon>
        <taxon>Methanobacteriota</taxon>
        <taxon>Stenosarchaea group</taxon>
        <taxon>Halobacteria</taxon>
        <taxon>Halobacteriales</taxon>
        <taxon>Natrialbaceae</taxon>
        <taxon>Natronoglomus</taxon>
    </lineage>
</organism>
<evidence type="ECO:0008006" key="4">
    <source>
        <dbReference type="Google" id="ProtNLM"/>
    </source>
</evidence>
<evidence type="ECO:0000313" key="2">
    <source>
        <dbReference type="EMBL" id="MCU4974819.1"/>
    </source>
</evidence>
<proteinExistence type="predicted"/>
<dbReference type="EMBL" id="JAOPKB010000014">
    <property type="protein sequence ID" value="MCU4974819.1"/>
    <property type="molecule type" value="Genomic_DNA"/>
</dbReference>
<accession>A0ABT2QIR6</accession>
<dbReference type="Proteomes" id="UP001320972">
    <property type="component" value="Unassembled WGS sequence"/>
</dbReference>
<feature type="compositionally biased region" description="Acidic residues" evidence="1">
    <location>
        <begin position="362"/>
        <end position="381"/>
    </location>
</feature>
<evidence type="ECO:0000313" key="3">
    <source>
        <dbReference type="Proteomes" id="UP001320972"/>
    </source>
</evidence>
<feature type="region of interest" description="Disordered" evidence="1">
    <location>
        <begin position="354"/>
        <end position="388"/>
    </location>
</feature>
<feature type="compositionally biased region" description="Basic and acidic residues" evidence="1">
    <location>
        <begin position="638"/>
        <end position="654"/>
    </location>
</feature>
<feature type="compositionally biased region" description="Acidic residues" evidence="1">
    <location>
        <begin position="656"/>
        <end position="666"/>
    </location>
</feature>
<protein>
    <recommendedName>
        <fullName evidence="4">CHAT domain-containing protein</fullName>
    </recommendedName>
</protein>
<feature type="region of interest" description="Disordered" evidence="1">
    <location>
        <begin position="638"/>
        <end position="667"/>
    </location>
</feature>
<gene>
    <name evidence="2" type="ORF">OB955_19040</name>
</gene>
<dbReference type="RefSeq" id="WP_338008761.1">
    <property type="nucleotide sequence ID" value="NZ_JAOPKB010000014.1"/>
</dbReference>
<evidence type="ECO:0000256" key="1">
    <source>
        <dbReference type="SAM" id="MobiDB-lite"/>
    </source>
</evidence>
<reference evidence="2 3" key="1">
    <citation type="submission" date="2022-09" db="EMBL/GenBank/DDBJ databases">
        <title>Enrichment on poylsaccharides allowed isolation of novel metabolic and taxonomic groups of Haloarchaea.</title>
        <authorList>
            <person name="Sorokin D.Y."/>
            <person name="Elcheninov A.G."/>
            <person name="Khizhniak T.V."/>
            <person name="Kolganova T.V."/>
            <person name="Kublanov I.V."/>
        </authorList>
    </citation>
    <scope>NUCLEOTIDE SEQUENCE [LARGE SCALE GENOMIC DNA]</scope>
    <source>
        <strain evidence="2 3">AArc-m2/3/4</strain>
    </source>
</reference>